<evidence type="ECO:0008006" key="3">
    <source>
        <dbReference type="Google" id="ProtNLM"/>
    </source>
</evidence>
<accession>A0AAD5QHR6</accession>
<gene>
    <name evidence="1" type="ORF">KIN20_008736</name>
</gene>
<sequence>MNDLAPELSKRKRTAWGTCKSVEDVVKRTKNIRLRVHFFDSTIIPALSYAAEIWSLRKQDERSLGVIERANRKVDTRSIPYLANERMDLKFRPTSTIENRRRRSTCQDIEDKVAWARGALQRQPMHESRYGLDSSGHRALLHEDHRLFSPISSREV</sequence>
<reference evidence="1" key="1">
    <citation type="submission" date="2021-06" db="EMBL/GenBank/DDBJ databases">
        <title>Parelaphostrongylus tenuis whole genome reference sequence.</title>
        <authorList>
            <person name="Garwood T.J."/>
            <person name="Larsen P.A."/>
            <person name="Fountain-Jones N.M."/>
            <person name="Garbe J.R."/>
            <person name="Macchietto M.G."/>
            <person name="Kania S.A."/>
            <person name="Gerhold R.W."/>
            <person name="Richards J.E."/>
            <person name="Wolf T.M."/>
        </authorList>
    </citation>
    <scope>NUCLEOTIDE SEQUENCE</scope>
    <source>
        <strain evidence="1">MNPRO001-30</strain>
        <tissue evidence="1">Meninges</tissue>
    </source>
</reference>
<comment type="caution">
    <text evidence="1">The sequence shown here is derived from an EMBL/GenBank/DDBJ whole genome shotgun (WGS) entry which is preliminary data.</text>
</comment>
<dbReference type="Proteomes" id="UP001196413">
    <property type="component" value="Unassembled WGS sequence"/>
</dbReference>
<name>A0AAD5QHR6_PARTN</name>
<organism evidence="1 2">
    <name type="scientific">Parelaphostrongylus tenuis</name>
    <name type="common">Meningeal worm</name>
    <dbReference type="NCBI Taxonomy" id="148309"/>
    <lineage>
        <taxon>Eukaryota</taxon>
        <taxon>Metazoa</taxon>
        <taxon>Ecdysozoa</taxon>
        <taxon>Nematoda</taxon>
        <taxon>Chromadorea</taxon>
        <taxon>Rhabditida</taxon>
        <taxon>Rhabditina</taxon>
        <taxon>Rhabditomorpha</taxon>
        <taxon>Strongyloidea</taxon>
        <taxon>Metastrongylidae</taxon>
        <taxon>Parelaphostrongylus</taxon>
    </lineage>
</organism>
<dbReference type="AlphaFoldDB" id="A0AAD5QHR6"/>
<protein>
    <recommendedName>
        <fullName evidence="3">Endonuclease-reverse transcriptase</fullName>
    </recommendedName>
</protein>
<dbReference type="EMBL" id="JAHQIW010001374">
    <property type="protein sequence ID" value="KAJ1352408.1"/>
    <property type="molecule type" value="Genomic_DNA"/>
</dbReference>
<keyword evidence="2" id="KW-1185">Reference proteome</keyword>
<evidence type="ECO:0000313" key="2">
    <source>
        <dbReference type="Proteomes" id="UP001196413"/>
    </source>
</evidence>
<evidence type="ECO:0000313" key="1">
    <source>
        <dbReference type="EMBL" id="KAJ1352408.1"/>
    </source>
</evidence>
<proteinExistence type="predicted"/>